<keyword evidence="2" id="KW-1185">Reference proteome</keyword>
<proteinExistence type="predicted"/>
<protein>
    <recommendedName>
        <fullName evidence="3">GCN5-related N-acetyltransferase</fullName>
    </recommendedName>
</protein>
<evidence type="ECO:0008006" key="3">
    <source>
        <dbReference type="Google" id="ProtNLM"/>
    </source>
</evidence>
<dbReference type="eggNOG" id="COG0456">
    <property type="taxonomic scope" value="Bacteria"/>
</dbReference>
<gene>
    <name evidence="1" type="ordered locus">Strop_4434</name>
</gene>
<dbReference type="STRING" id="369723.Strop_4434"/>
<dbReference type="AlphaFoldDB" id="A4XD55"/>
<evidence type="ECO:0000313" key="1">
    <source>
        <dbReference type="EMBL" id="ABP56862.1"/>
    </source>
</evidence>
<dbReference type="PANTHER" id="PTHR42791:SF1">
    <property type="entry name" value="N-ACETYLTRANSFERASE DOMAIN-CONTAINING PROTEIN"/>
    <property type="match status" value="1"/>
</dbReference>
<dbReference type="SUPFAM" id="SSF55729">
    <property type="entry name" value="Acyl-CoA N-acyltransferases (Nat)"/>
    <property type="match status" value="1"/>
</dbReference>
<dbReference type="Proteomes" id="UP000000235">
    <property type="component" value="Chromosome"/>
</dbReference>
<dbReference type="Gene3D" id="3.40.630.30">
    <property type="match status" value="1"/>
</dbReference>
<evidence type="ECO:0000313" key="2">
    <source>
        <dbReference type="Proteomes" id="UP000000235"/>
    </source>
</evidence>
<reference evidence="2" key="1">
    <citation type="journal article" date="2007" name="Proc. Natl. Acad. Sci. U.S.A.">
        <title>Genome sequencing reveals complex secondary metabolome in the marine actinomycete Salinispora tropica.</title>
        <authorList>
            <person name="Udwary D.W."/>
            <person name="Zeigler L."/>
            <person name="Asolkar R.N."/>
            <person name="Singan V."/>
            <person name="Lapidus A."/>
            <person name="Fenical W."/>
            <person name="Jensen P.R."/>
            <person name="Moore B.S."/>
        </authorList>
    </citation>
    <scope>NUCLEOTIDE SEQUENCE [LARGE SCALE GENOMIC DNA]</scope>
    <source>
        <strain evidence="2">ATCC BAA-916 / DSM 44818 / CNB-440</strain>
    </source>
</reference>
<dbReference type="InterPro" id="IPR052523">
    <property type="entry name" value="Trichothecene_AcTrans"/>
</dbReference>
<dbReference type="InterPro" id="IPR016181">
    <property type="entry name" value="Acyl_CoA_acyltransferase"/>
</dbReference>
<sequence>MTAPVTAPEITVATPADRGRVVSSLVEAFTKDPILRYFFPSEATYPQYAAAFFGHFFDKQVHQKTIWTIERGASVAIWEPPRAGNDESGGDLADCLPAEVMTRVRAFRGALHAAMPTAPSWYLGVLGTNPDYAGRRWGHAVMRAGLRGAAAAGLPAILETSNPENVEVYRRAGWEVTDTFVEPLPTWVMRYSTH</sequence>
<accession>A4XD55</accession>
<organism evidence="1 2">
    <name type="scientific">Salinispora tropica (strain ATCC BAA-916 / DSM 44818 / JCM 13857 / NBRC 105044 / CNB-440)</name>
    <dbReference type="NCBI Taxonomy" id="369723"/>
    <lineage>
        <taxon>Bacteria</taxon>
        <taxon>Bacillati</taxon>
        <taxon>Actinomycetota</taxon>
        <taxon>Actinomycetes</taxon>
        <taxon>Micromonosporales</taxon>
        <taxon>Micromonosporaceae</taxon>
        <taxon>Salinispora</taxon>
    </lineage>
</organism>
<dbReference type="PATRIC" id="fig|369723.5.peg.4587"/>
<dbReference type="PANTHER" id="PTHR42791">
    <property type="entry name" value="GNAT FAMILY ACETYLTRANSFERASE"/>
    <property type="match status" value="1"/>
</dbReference>
<name>A4XD55_SALTO</name>
<dbReference type="HOGENOM" id="CLU_060131_7_2_11"/>
<dbReference type="KEGG" id="stp:Strop_4434"/>
<dbReference type="EMBL" id="CP000667">
    <property type="protein sequence ID" value="ABP56862.1"/>
    <property type="molecule type" value="Genomic_DNA"/>
</dbReference>